<dbReference type="Pfam" id="PF00334">
    <property type="entry name" value="NDK"/>
    <property type="match status" value="2"/>
</dbReference>
<proteinExistence type="inferred from homology"/>
<keyword evidence="5 8" id="KW-0418">Kinase</keyword>
<dbReference type="Proteomes" id="UP000178603">
    <property type="component" value="Unassembled WGS sequence"/>
</dbReference>
<dbReference type="AlphaFoldDB" id="A0A1F8ASV9"/>
<dbReference type="InterPro" id="IPR034907">
    <property type="entry name" value="NDK-like_dom"/>
</dbReference>
<dbReference type="InterPro" id="IPR036850">
    <property type="entry name" value="NDK-like_dom_sf"/>
</dbReference>
<dbReference type="SUPFAM" id="SSF54919">
    <property type="entry name" value="Nucleoside diphosphate kinase, NDK"/>
    <property type="match status" value="1"/>
</dbReference>
<evidence type="ECO:0000259" key="7">
    <source>
        <dbReference type="SMART" id="SM00562"/>
    </source>
</evidence>
<dbReference type="EC" id="2.7.4.6" evidence="3"/>
<name>A0A1F8ASV9_9BACT</name>
<gene>
    <name evidence="8" type="ORF">A3E44_01585</name>
</gene>
<dbReference type="SMART" id="SM00562">
    <property type="entry name" value="NDK"/>
    <property type="match status" value="1"/>
</dbReference>
<dbReference type="PROSITE" id="PS51374">
    <property type="entry name" value="NDPK_LIKE"/>
    <property type="match status" value="1"/>
</dbReference>
<protein>
    <recommendedName>
        <fullName evidence="3">nucleoside-diphosphate kinase</fullName>
        <ecNumber evidence="3">2.7.4.6</ecNumber>
    </recommendedName>
</protein>
<comment type="caution">
    <text evidence="8">The sequence shown here is derived from an EMBL/GenBank/DDBJ whole genome shotgun (WGS) entry which is preliminary data.</text>
</comment>
<evidence type="ECO:0000256" key="5">
    <source>
        <dbReference type="ARBA" id="ARBA00022777"/>
    </source>
</evidence>
<evidence type="ECO:0000256" key="3">
    <source>
        <dbReference type="ARBA" id="ARBA00012966"/>
    </source>
</evidence>
<evidence type="ECO:0000256" key="2">
    <source>
        <dbReference type="ARBA" id="ARBA00008142"/>
    </source>
</evidence>
<organism evidence="8 9">
    <name type="scientific">Candidatus Woesebacteria bacterium RIFCSPHIGHO2_12_FULL_41_24</name>
    <dbReference type="NCBI Taxonomy" id="1802510"/>
    <lineage>
        <taxon>Bacteria</taxon>
        <taxon>Candidatus Woeseibacteriota</taxon>
    </lineage>
</organism>
<evidence type="ECO:0000313" key="8">
    <source>
        <dbReference type="EMBL" id="OGM54832.1"/>
    </source>
</evidence>
<sequence>MERTVILIKPDGVQRGLIGEIISRFEKVGLKLIALKMVHVDKSHVRKHYSSDRTEWLSQIGEKTLKAYREFGKDPDEFLGTINPLEIGKMINRWNIDYLTSGPLVAILLEGNHAISVVRKMVGFTHPDLADAGTIRGMYSVDSTDLANEKKRAARNLVHASGNAEEAKFEEELWFHKAEIHSYKRSDEEAMLG</sequence>
<reference evidence="8 9" key="1">
    <citation type="journal article" date="2016" name="Nat. Commun.">
        <title>Thousands of microbial genomes shed light on interconnected biogeochemical processes in an aquifer system.</title>
        <authorList>
            <person name="Anantharaman K."/>
            <person name="Brown C.T."/>
            <person name="Hug L.A."/>
            <person name="Sharon I."/>
            <person name="Castelle C.J."/>
            <person name="Probst A.J."/>
            <person name="Thomas B.C."/>
            <person name="Singh A."/>
            <person name="Wilkins M.J."/>
            <person name="Karaoz U."/>
            <person name="Brodie E.L."/>
            <person name="Williams K.H."/>
            <person name="Hubbard S.S."/>
            <person name="Banfield J.F."/>
        </authorList>
    </citation>
    <scope>NUCLEOTIDE SEQUENCE [LARGE SCALE GENOMIC DNA]</scope>
</reference>
<evidence type="ECO:0000313" key="9">
    <source>
        <dbReference type="Proteomes" id="UP000178603"/>
    </source>
</evidence>
<feature type="domain" description="Nucleoside diphosphate kinase-like" evidence="7">
    <location>
        <begin position="1"/>
        <end position="182"/>
    </location>
</feature>
<evidence type="ECO:0000256" key="4">
    <source>
        <dbReference type="ARBA" id="ARBA00022679"/>
    </source>
</evidence>
<dbReference type="EMBL" id="MGGW01000009">
    <property type="protein sequence ID" value="OGM54832.1"/>
    <property type="molecule type" value="Genomic_DNA"/>
</dbReference>
<comment type="caution">
    <text evidence="6">Lacks conserved residue(s) required for the propagation of feature annotation.</text>
</comment>
<comment type="similarity">
    <text evidence="2 6">Belongs to the NDK family.</text>
</comment>
<accession>A0A1F8ASV9</accession>
<comment type="cofactor">
    <cofactor evidence="1">
        <name>Mg(2+)</name>
        <dbReference type="ChEBI" id="CHEBI:18420"/>
    </cofactor>
</comment>
<dbReference type="Gene3D" id="3.30.70.141">
    <property type="entry name" value="Nucleoside diphosphate kinase-like domain"/>
    <property type="match status" value="1"/>
</dbReference>
<dbReference type="PANTHER" id="PTHR11349">
    <property type="entry name" value="NUCLEOSIDE DIPHOSPHATE KINASE"/>
    <property type="match status" value="1"/>
</dbReference>
<keyword evidence="4" id="KW-0808">Transferase</keyword>
<evidence type="ECO:0000256" key="6">
    <source>
        <dbReference type="PROSITE-ProRule" id="PRU00706"/>
    </source>
</evidence>
<evidence type="ECO:0000256" key="1">
    <source>
        <dbReference type="ARBA" id="ARBA00001946"/>
    </source>
</evidence>
<dbReference type="GO" id="GO:0004550">
    <property type="term" value="F:nucleoside diphosphate kinase activity"/>
    <property type="evidence" value="ECO:0007669"/>
    <property type="project" value="UniProtKB-EC"/>
</dbReference>